<evidence type="ECO:0000259" key="2">
    <source>
        <dbReference type="Pfam" id="PF00857"/>
    </source>
</evidence>
<dbReference type="AlphaFoldDB" id="A0A1N6MBU3"/>
<dbReference type="EC" id="3.5.1.110" evidence="3"/>
<sequence length="194" mass="21918">MKCALLMLDFLNEIIHKDGKFGELGYADEAKEKNIIKNAERILNFSREINIPIIHVKVGFDNNYITCPTGSEVFKMVRDNSILNFDTWSTEIVKELKPKEGELVVNKNRVNPFYQTNLSLILRKLNVDTLILCGVSTEFVVLATALNAHDEDYDVIVLEDAVCSICKEKDASALNIITSTAKVYNVDELIFKLS</sequence>
<dbReference type="InterPro" id="IPR000868">
    <property type="entry name" value="Isochorismatase-like_dom"/>
</dbReference>
<dbReference type="GO" id="GO:0016787">
    <property type="term" value="F:hydrolase activity"/>
    <property type="evidence" value="ECO:0007669"/>
    <property type="project" value="UniProtKB-KW"/>
</dbReference>
<gene>
    <name evidence="3" type="primary">rutB</name>
    <name evidence="3" type="ORF">VSP9026_04710</name>
</gene>
<evidence type="ECO:0000313" key="3">
    <source>
        <dbReference type="EMBL" id="SIO96884.1"/>
    </source>
</evidence>
<organism evidence="3 4">
    <name type="scientific">Vibrio spartinae</name>
    <dbReference type="NCBI Taxonomy" id="1918945"/>
    <lineage>
        <taxon>Bacteria</taxon>
        <taxon>Pseudomonadati</taxon>
        <taxon>Pseudomonadota</taxon>
        <taxon>Gammaproteobacteria</taxon>
        <taxon>Vibrionales</taxon>
        <taxon>Vibrionaceae</taxon>
        <taxon>Vibrio</taxon>
    </lineage>
</organism>
<dbReference type="PANTHER" id="PTHR43540">
    <property type="entry name" value="PEROXYUREIDOACRYLATE/UREIDOACRYLATE AMIDOHYDROLASE-RELATED"/>
    <property type="match status" value="1"/>
</dbReference>
<protein>
    <submittedName>
        <fullName evidence="3">Peroxyureidoacrylate/ureidoacrylate amidohydrolase RutB</fullName>
        <ecNumber evidence="3">3.5.1.110</ecNumber>
    </submittedName>
</protein>
<dbReference type="CDD" id="cd00431">
    <property type="entry name" value="cysteine_hydrolases"/>
    <property type="match status" value="1"/>
</dbReference>
<dbReference type="RefSeq" id="WP_074375259.1">
    <property type="nucleotide sequence ID" value="NZ_AP024908.1"/>
</dbReference>
<keyword evidence="1 3" id="KW-0378">Hydrolase</keyword>
<feature type="domain" description="Isochorismatase-like" evidence="2">
    <location>
        <begin position="3"/>
        <end position="185"/>
    </location>
</feature>
<dbReference type="PANTHER" id="PTHR43540:SF6">
    <property type="entry name" value="ISOCHORISMATASE-LIKE DOMAIN-CONTAINING PROTEIN"/>
    <property type="match status" value="1"/>
</dbReference>
<reference evidence="3 4" key="1">
    <citation type="submission" date="2016-12" db="EMBL/GenBank/DDBJ databases">
        <authorList>
            <person name="Song W.-J."/>
            <person name="Kurnit D.M."/>
        </authorList>
    </citation>
    <scope>NUCLEOTIDE SEQUENCE [LARGE SCALE GENOMIC DNA]</scope>
    <source>
        <strain evidence="3 4">CECT 9026</strain>
    </source>
</reference>
<evidence type="ECO:0000313" key="4">
    <source>
        <dbReference type="Proteomes" id="UP000184774"/>
    </source>
</evidence>
<dbReference type="Gene3D" id="3.40.50.850">
    <property type="entry name" value="Isochorismatase-like"/>
    <property type="match status" value="1"/>
</dbReference>
<accession>A0A1N6MBU3</accession>
<dbReference type="Proteomes" id="UP000184774">
    <property type="component" value="Unassembled WGS sequence"/>
</dbReference>
<dbReference type="OrthoDB" id="5294192at2"/>
<proteinExistence type="predicted"/>
<evidence type="ECO:0000256" key="1">
    <source>
        <dbReference type="ARBA" id="ARBA00022801"/>
    </source>
</evidence>
<dbReference type="InterPro" id="IPR036380">
    <property type="entry name" value="Isochorismatase-like_sf"/>
</dbReference>
<dbReference type="SUPFAM" id="SSF52499">
    <property type="entry name" value="Isochorismatase-like hydrolases"/>
    <property type="match status" value="1"/>
</dbReference>
<dbReference type="Pfam" id="PF00857">
    <property type="entry name" value="Isochorismatase"/>
    <property type="match status" value="1"/>
</dbReference>
<dbReference type="InterPro" id="IPR050272">
    <property type="entry name" value="Isochorismatase-like_hydrls"/>
</dbReference>
<name>A0A1N6MBU3_9VIBR</name>
<dbReference type="EMBL" id="FSSB01000061">
    <property type="protein sequence ID" value="SIO96884.1"/>
    <property type="molecule type" value="Genomic_DNA"/>
</dbReference>